<name>A0A6C0ASL4_9ZZZZ</name>
<evidence type="ECO:0000256" key="1">
    <source>
        <dbReference type="SAM" id="Coils"/>
    </source>
</evidence>
<protein>
    <submittedName>
        <fullName evidence="2">Uncharacterized protein</fullName>
    </submittedName>
</protein>
<accession>A0A6C0ASL4</accession>
<organism evidence="2">
    <name type="scientific">viral metagenome</name>
    <dbReference type="NCBI Taxonomy" id="1070528"/>
    <lineage>
        <taxon>unclassified sequences</taxon>
        <taxon>metagenomes</taxon>
        <taxon>organismal metagenomes</taxon>
    </lineage>
</organism>
<dbReference type="AlphaFoldDB" id="A0A6C0ASL4"/>
<proteinExistence type="predicted"/>
<sequence length="262" mass="30360">MALYVHPENQELLWNIMNQTPYLKTMLSYQTIEQKQEWFKSVIQLFYQQNNHRTLDKAELNQLNKDTLSYMLNYAKAAPPSNNIESSILSQRNQRTVETFQPKIPTPPIVPDNRAEMFNQQFNVRQKEYETMLDRKPPTEPDFKETVSDGVISNMDELIKKHMAERDEVLKQYAPKPLIPLPENTVEPVKPKENVTLEPENPLEAKVSTLSDKITALLEQIQILQEKVDKIHIKSTVLPNVPTDSVIPTDTVVPTLQPEQER</sequence>
<evidence type="ECO:0000313" key="2">
    <source>
        <dbReference type="EMBL" id="QHS82752.1"/>
    </source>
</evidence>
<reference evidence="2" key="1">
    <citation type="journal article" date="2020" name="Nature">
        <title>Giant virus diversity and host interactions through global metagenomics.</title>
        <authorList>
            <person name="Schulz F."/>
            <person name="Roux S."/>
            <person name="Paez-Espino D."/>
            <person name="Jungbluth S."/>
            <person name="Walsh D.A."/>
            <person name="Denef V.J."/>
            <person name="McMahon K.D."/>
            <person name="Konstantinidis K.T."/>
            <person name="Eloe-Fadrosh E.A."/>
            <person name="Kyrpides N.C."/>
            <person name="Woyke T."/>
        </authorList>
    </citation>
    <scope>NUCLEOTIDE SEQUENCE</scope>
    <source>
        <strain evidence="2">GVMAG-S-1101171-111</strain>
    </source>
</reference>
<feature type="coiled-coil region" evidence="1">
    <location>
        <begin position="207"/>
        <end position="234"/>
    </location>
</feature>
<dbReference type="EMBL" id="MN740804">
    <property type="protein sequence ID" value="QHS82752.1"/>
    <property type="molecule type" value="Genomic_DNA"/>
</dbReference>
<keyword evidence="1" id="KW-0175">Coiled coil</keyword>